<dbReference type="PANTHER" id="PTHR24364:SF18">
    <property type="entry name" value="LP06937P"/>
    <property type="match status" value="1"/>
</dbReference>
<evidence type="ECO:0000313" key="8">
    <source>
        <dbReference type="WBParaSite" id="SBAD_0000170401-mRNA-1"/>
    </source>
</evidence>
<dbReference type="GO" id="GO:0016020">
    <property type="term" value="C:membrane"/>
    <property type="evidence" value="ECO:0007669"/>
    <property type="project" value="TreeGrafter"/>
</dbReference>
<feature type="chain" id="PRO_5043139906" evidence="5">
    <location>
        <begin position="22"/>
        <end position="331"/>
    </location>
</feature>
<keyword evidence="4" id="KW-1133">Transmembrane helix</keyword>
<feature type="transmembrane region" description="Helical" evidence="4">
    <location>
        <begin position="275"/>
        <end position="296"/>
    </location>
</feature>
<keyword evidence="7" id="KW-1185">Reference proteome</keyword>
<keyword evidence="3" id="KW-0677">Repeat</keyword>
<keyword evidence="1" id="KW-0433">Leucine-rich repeat</keyword>
<dbReference type="EMBL" id="UZAM01006893">
    <property type="protein sequence ID" value="VDO94964.1"/>
    <property type="molecule type" value="Genomic_DNA"/>
</dbReference>
<organism evidence="8">
    <name type="scientific">Soboliphyme baturini</name>
    <dbReference type="NCBI Taxonomy" id="241478"/>
    <lineage>
        <taxon>Eukaryota</taxon>
        <taxon>Metazoa</taxon>
        <taxon>Ecdysozoa</taxon>
        <taxon>Nematoda</taxon>
        <taxon>Enoplea</taxon>
        <taxon>Dorylaimia</taxon>
        <taxon>Dioctophymatida</taxon>
        <taxon>Dioctophymatoidea</taxon>
        <taxon>Soboliphymatidae</taxon>
        <taxon>Soboliphyme</taxon>
    </lineage>
</organism>
<keyword evidence="2 5" id="KW-0732">Signal</keyword>
<proteinExistence type="predicted"/>
<dbReference type="InterPro" id="IPR032675">
    <property type="entry name" value="LRR_dom_sf"/>
</dbReference>
<keyword evidence="4" id="KW-0472">Membrane</keyword>
<dbReference type="InterPro" id="IPR001611">
    <property type="entry name" value="Leu-rich_rpt"/>
</dbReference>
<dbReference type="SMART" id="SM00369">
    <property type="entry name" value="LRR_TYP"/>
    <property type="match status" value="3"/>
</dbReference>
<evidence type="ECO:0000256" key="3">
    <source>
        <dbReference type="ARBA" id="ARBA00022737"/>
    </source>
</evidence>
<sequence length="331" mass="37010">MVTVLVQFALTSFVLWTIAEGADDPNCKGLPSPCICSTDIVNCTNAGFTSTDIFLQITDSRFPYLDTLIVTGCQFNMLRDTLFGARVVHRRAKNVNLSNNSIHYVYPTAFAGLPSPSTTSMFEMLQDLRILNLEHALDATSNEKDEWLSTHLRGNGVRRLQYLHLQRNGLEHLPSYVFCSLPSLEFLYLANNSLSHFYAKSDCLRDLKELSLANNSIWSGGKTLQAWFKNNPRVVRKEHTVCATALPAKYEALSLLRVPEQNLKCGDDDGSYTHGVYIVCGLAVVGLLLLLLCIAYTNRSAIYKGAWQYRILRANDYQLLGKTSDAKPVLV</sequence>
<evidence type="ECO:0000256" key="5">
    <source>
        <dbReference type="SAM" id="SignalP"/>
    </source>
</evidence>
<evidence type="ECO:0000313" key="7">
    <source>
        <dbReference type="Proteomes" id="UP000270296"/>
    </source>
</evidence>
<gene>
    <name evidence="6" type="ORF">SBAD_LOCUS1630</name>
</gene>
<evidence type="ECO:0000256" key="1">
    <source>
        <dbReference type="ARBA" id="ARBA00022614"/>
    </source>
</evidence>
<dbReference type="WBParaSite" id="SBAD_0000170401-mRNA-1">
    <property type="protein sequence ID" value="SBAD_0000170401-mRNA-1"/>
    <property type="gene ID" value="SBAD_0000170401"/>
</dbReference>
<dbReference type="Pfam" id="PF13855">
    <property type="entry name" value="LRR_8"/>
    <property type="match status" value="1"/>
</dbReference>
<keyword evidence="4" id="KW-0812">Transmembrane</keyword>
<dbReference type="Proteomes" id="UP000270296">
    <property type="component" value="Unassembled WGS sequence"/>
</dbReference>
<name>A0A183IDD6_9BILA</name>
<dbReference type="PROSITE" id="PS51450">
    <property type="entry name" value="LRR"/>
    <property type="match status" value="1"/>
</dbReference>
<dbReference type="AlphaFoldDB" id="A0A183IDD6"/>
<dbReference type="PANTHER" id="PTHR24364">
    <property type="entry name" value="LP06937P"/>
    <property type="match status" value="1"/>
</dbReference>
<dbReference type="Gene3D" id="3.80.10.10">
    <property type="entry name" value="Ribonuclease Inhibitor"/>
    <property type="match status" value="1"/>
</dbReference>
<dbReference type="InterPro" id="IPR052286">
    <property type="entry name" value="Wnt_signaling_inhibitor"/>
</dbReference>
<accession>A0A183IDD6</accession>
<dbReference type="InterPro" id="IPR003591">
    <property type="entry name" value="Leu-rich_rpt_typical-subtyp"/>
</dbReference>
<reference evidence="8" key="1">
    <citation type="submission" date="2016-06" db="UniProtKB">
        <authorList>
            <consortium name="WormBaseParasite"/>
        </authorList>
    </citation>
    <scope>IDENTIFICATION</scope>
</reference>
<feature type="signal peptide" evidence="5">
    <location>
        <begin position="1"/>
        <end position="21"/>
    </location>
</feature>
<reference evidence="6 7" key="2">
    <citation type="submission" date="2018-11" db="EMBL/GenBank/DDBJ databases">
        <authorList>
            <consortium name="Pathogen Informatics"/>
        </authorList>
    </citation>
    <scope>NUCLEOTIDE SEQUENCE [LARGE SCALE GENOMIC DNA]</scope>
</reference>
<evidence type="ECO:0000256" key="4">
    <source>
        <dbReference type="SAM" id="Phobius"/>
    </source>
</evidence>
<evidence type="ECO:0000256" key="2">
    <source>
        <dbReference type="ARBA" id="ARBA00022729"/>
    </source>
</evidence>
<evidence type="ECO:0000313" key="6">
    <source>
        <dbReference type="EMBL" id="VDO94964.1"/>
    </source>
</evidence>
<dbReference type="OrthoDB" id="8861968at2759"/>
<dbReference type="SUPFAM" id="SSF52058">
    <property type="entry name" value="L domain-like"/>
    <property type="match status" value="1"/>
</dbReference>
<protein>
    <submittedName>
        <fullName evidence="8">LRRCT domain-containing protein</fullName>
    </submittedName>
</protein>